<reference evidence="15" key="1">
    <citation type="submission" date="2021-02" db="EMBL/GenBank/DDBJ databases">
        <authorList>
            <person name="Nowell W R."/>
        </authorList>
    </citation>
    <scope>NUCLEOTIDE SEQUENCE</scope>
    <source>
        <strain evidence="15">Ploen Becks lab</strain>
    </source>
</reference>
<dbReference type="AlphaFoldDB" id="A0A813SGT0"/>
<feature type="compositionally biased region" description="Polar residues" evidence="13">
    <location>
        <begin position="492"/>
        <end position="502"/>
    </location>
</feature>
<comment type="subcellular location">
    <subcellularLocation>
        <location evidence="1">Cell membrane</location>
        <topology evidence="1">Single-pass membrane protein</topology>
    </subcellularLocation>
</comment>
<dbReference type="SMART" id="SM00369">
    <property type="entry name" value="LRR_TYP"/>
    <property type="match status" value="6"/>
</dbReference>
<dbReference type="InterPro" id="IPR003591">
    <property type="entry name" value="Leu-rich_rpt_typical-subtyp"/>
</dbReference>
<dbReference type="PROSITE" id="PS51450">
    <property type="entry name" value="LRR"/>
    <property type="match status" value="3"/>
</dbReference>
<evidence type="ECO:0000256" key="13">
    <source>
        <dbReference type="SAM" id="MobiDB-lite"/>
    </source>
</evidence>
<gene>
    <name evidence="15" type="ORF">OXX778_LOCUS6135</name>
</gene>
<dbReference type="Gene3D" id="3.80.10.10">
    <property type="entry name" value="Ribonuclease Inhibitor"/>
    <property type="match status" value="2"/>
</dbReference>
<evidence type="ECO:0000256" key="11">
    <source>
        <dbReference type="ARBA" id="ARBA00023157"/>
    </source>
</evidence>
<dbReference type="GO" id="GO:0034220">
    <property type="term" value="P:monoatomic ion transmembrane transport"/>
    <property type="evidence" value="ECO:0007669"/>
    <property type="project" value="UniProtKB-KW"/>
</dbReference>
<keyword evidence="10" id="KW-0472">Membrane</keyword>
<evidence type="ECO:0000256" key="2">
    <source>
        <dbReference type="ARBA" id="ARBA00022448"/>
    </source>
</evidence>
<dbReference type="Proteomes" id="UP000663879">
    <property type="component" value="Unassembled WGS sequence"/>
</dbReference>
<evidence type="ECO:0000256" key="3">
    <source>
        <dbReference type="ARBA" id="ARBA00022475"/>
    </source>
</evidence>
<dbReference type="PANTHER" id="PTHR46473:SF10">
    <property type="entry name" value="LD45603P-RELATED"/>
    <property type="match status" value="1"/>
</dbReference>
<keyword evidence="4" id="KW-0433">Leucine-rich repeat</keyword>
<evidence type="ECO:0000256" key="7">
    <source>
        <dbReference type="ARBA" id="ARBA00022737"/>
    </source>
</evidence>
<evidence type="ECO:0000313" key="15">
    <source>
        <dbReference type="EMBL" id="CAF0794381.1"/>
    </source>
</evidence>
<evidence type="ECO:0000256" key="8">
    <source>
        <dbReference type="ARBA" id="ARBA00022989"/>
    </source>
</evidence>
<dbReference type="SMART" id="SM00365">
    <property type="entry name" value="LRR_SD22"/>
    <property type="match status" value="4"/>
</dbReference>
<evidence type="ECO:0000256" key="1">
    <source>
        <dbReference type="ARBA" id="ARBA00004162"/>
    </source>
</evidence>
<dbReference type="EMBL" id="CAJNOC010000709">
    <property type="protein sequence ID" value="CAF0794381.1"/>
    <property type="molecule type" value="Genomic_DNA"/>
</dbReference>
<dbReference type="InterPro" id="IPR032675">
    <property type="entry name" value="LRR_dom_sf"/>
</dbReference>
<evidence type="ECO:0000313" key="16">
    <source>
        <dbReference type="Proteomes" id="UP000663879"/>
    </source>
</evidence>
<dbReference type="Pfam" id="PF13855">
    <property type="entry name" value="LRR_8"/>
    <property type="match status" value="1"/>
</dbReference>
<dbReference type="OrthoDB" id="1111193at2759"/>
<dbReference type="SUPFAM" id="SSF52058">
    <property type="entry name" value="L domain-like"/>
    <property type="match status" value="1"/>
</dbReference>
<sequence>MKTVILLLFLIFGMAIGSPLETCLFKTCECVNENPNESEDLLSNGESSSDYDINCRVDEGALYGAFPERVNLPGYENIKIGVFDLSALGLKNIPDRAYENLNIQYLDLNGNELTLIKNVTFAGMMGNLAIDLTSNKIQFIEDDSFQHDSFSILNLKLEKNNLGKMSAESLSHVFRNLKSLTTLLLSDNGLNQMPNLKHMTNLRQLSLPRNQIEHIDNLPSSVTDLNLDHNRIKSLEATTLSELKSLKYLSLDSNQISHIDSHAFSNLVELVHLNLARNYIKHLPEKFIYNLINLDRLDLSSQNQMLNNISSFAFDRRSNQNFIKMIDLSGNRLNDFNNQAFCSKNSSNNYVNIVDLVLPDNMETEVNSCWFLHLSRGYHSAFDHPNNLPKVSFKKSRLIDRFDDQIKCGCHLDKSKLFVKLEGNCLENGQLISLDSYRCNVEFNKESVESYCDSMPEFDCTEKSAQKTTEKIITTTQIVELPQETDPIEVATPSQPIENSNKPTEKSSDKTNHLTTKESKEAKNHQANVQQPTKATILSSSNRMLGNKLLGVVSILLVSLLL</sequence>
<protein>
    <submittedName>
        <fullName evidence="15">Uncharacterized protein</fullName>
    </submittedName>
</protein>
<keyword evidence="9" id="KW-0406">Ion transport</keyword>
<dbReference type="PANTHER" id="PTHR46473">
    <property type="entry name" value="GH08155P"/>
    <property type="match status" value="1"/>
</dbReference>
<keyword evidence="12" id="KW-0407">Ion channel</keyword>
<organism evidence="15 16">
    <name type="scientific">Brachionus calyciflorus</name>
    <dbReference type="NCBI Taxonomy" id="104777"/>
    <lineage>
        <taxon>Eukaryota</taxon>
        <taxon>Metazoa</taxon>
        <taxon>Spiralia</taxon>
        <taxon>Gnathifera</taxon>
        <taxon>Rotifera</taxon>
        <taxon>Eurotatoria</taxon>
        <taxon>Monogononta</taxon>
        <taxon>Pseudotrocha</taxon>
        <taxon>Ploima</taxon>
        <taxon>Brachionidae</taxon>
        <taxon>Brachionus</taxon>
    </lineage>
</organism>
<keyword evidence="16" id="KW-1185">Reference proteome</keyword>
<keyword evidence="3" id="KW-1003">Cell membrane</keyword>
<keyword evidence="2" id="KW-0813">Transport</keyword>
<comment type="caution">
    <text evidence="15">The sequence shown here is derived from an EMBL/GenBank/DDBJ whole genome shotgun (WGS) entry which is preliminary data.</text>
</comment>
<accession>A0A813SGT0</accession>
<keyword evidence="5" id="KW-0812">Transmembrane</keyword>
<keyword evidence="6 14" id="KW-0732">Signal</keyword>
<keyword evidence="7" id="KW-0677">Repeat</keyword>
<dbReference type="InterPro" id="IPR001611">
    <property type="entry name" value="Leu-rich_rpt"/>
</dbReference>
<evidence type="ECO:0000256" key="9">
    <source>
        <dbReference type="ARBA" id="ARBA00023065"/>
    </source>
</evidence>
<dbReference type="InterPro" id="IPR051432">
    <property type="entry name" value="KCNMA1_auxiliary"/>
</dbReference>
<feature type="chain" id="PRO_5032727624" evidence="14">
    <location>
        <begin position="18"/>
        <end position="562"/>
    </location>
</feature>
<name>A0A813SGT0_9BILA</name>
<evidence type="ECO:0000256" key="10">
    <source>
        <dbReference type="ARBA" id="ARBA00023136"/>
    </source>
</evidence>
<evidence type="ECO:0000256" key="5">
    <source>
        <dbReference type="ARBA" id="ARBA00022692"/>
    </source>
</evidence>
<proteinExistence type="predicted"/>
<evidence type="ECO:0000256" key="12">
    <source>
        <dbReference type="ARBA" id="ARBA00023303"/>
    </source>
</evidence>
<keyword evidence="11" id="KW-1015">Disulfide bond</keyword>
<feature type="signal peptide" evidence="14">
    <location>
        <begin position="1"/>
        <end position="17"/>
    </location>
</feature>
<feature type="region of interest" description="Disordered" evidence="13">
    <location>
        <begin position="483"/>
        <end position="532"/>
    </location>
</feature>
<dbReference type="GO" id="GO:0005886">
    <property type="term" value="C:plasma membrane"/>
    <property type="evidence" value="ECO:0007669"/>
    <property type="project" value="UniProtKB-SubCell"/>
</dbReference>
<keyword evidence="8" id="KW-1133">Transmembrane helix</keyword>
<feature type="compositionally biased region" description="Basic and acidic residues" evidence="13">
    <location>
        <begin position="503"/>
        <end position="524"/>
    </location>
</feature>
<evidence type="ECO:0000256" key="14">
    <source>
        <dbReference type="SAM" id="SignalP"/>
    </source>
</evidence>
<evidence type="ECO:0000256" key="4">
    <source>
        <dbReference type="ARBA" id="ARBA00022614"/>
    </source>
</evidence>
<evidence type="ECO:0000256" key="6">
    <source>
        <dbReference type="ARBA" id="ARBA00022729"/>
    </source>
</evidence>